<keyword evidence="3" id="KW-1185">Reference proteome</keyword>
<reference evidence="2 3" key="1">
    <citation type="submission" date="2024-10" db="EMBL/GenBank/DDBJ databases">
        <title>The Natural Products Discovery Center: Release of the First 8490 Sequenced Strains for Exploring Actinobacteria Biosynthetic Diversity.</title>
        <authorList>
            <person name="Kalkreuter E."/>
            <person name="Kautsar S.A."/>
            <person name="Yang D."/>
            <person name="Bader C.D."/>
            <person name="Teijaro C.N."/>
            <person name="Fluegel L."/>
            <person name="Davis C.M."/>
            <person name="Simpson J.R."/>
            <person name="Lauterbach L."/>
            <person name="Steele A.D."/>
            <person name="Gui C."/>
            <person name="Meng S."/>
            <person name="Li G."/>
            <person name="Viehrig K."/>
            <person name="Ye F."/>
            <person name="Su P."/>
            <person name="Kiefer A.F."/>
            <person name="Nichols A."/>
            <person name="Cepeda A.J."/>
            <person name="Yan W."/>
            <person name="Fan B."/>
            <person name="Jiang Y."/>
            <person name="Adhikari A."/>
            <person name="Zheng C.-J."/>
            <person name="Schuster L."/>
            <person name="Cowan T.M."/>
            <person name="Smanski M.J."/>
            <person name="Chevrette M.G."/>
            <person name="De Carvalho L.P.S."/>
            <person name="Shen B."/>
        </authorList>
    </citation>
    <scope>NUCLEOTIDE SEQUENCE [LARGE SCALE GENOMIC DNA]</scope>
    <source>
        <strain evidence="2 3">NPDC001390</strain>
    </source>
</reference>
<organism evidence="2 3">
    <name type="scientific">Streptomyces bluensis</name>
    <dbReference type="NCBI Taxonomy" id="33897"/>
    <lineage>
        <taxon>Bacteria</taxon>
        <taxon>Bacillati</taxon>
        <taxon>Actinomycetota</taxon>
        <taxon>Actinomycetes</taxon>
        <taxon>Kitasatosporales</taxon>
        <taxon>Streptomycetaceae</taxon>
        <taxon>Streptomyces</taxon>
    </lineage>
</organism>
<accession>A0ABW6UV74</accession>
<sequence>MPQGTEAPASSTAEGQTSHTQNQAAGLAVLRVPFPTEQIQALPKLWCKRCSDSRTKVCEDHRKTQCKECGNYITTAHVDLSYVGHAELTNRLLDADPLWDWEPVAFDQRGLPQLDENGGLWIRLTVCGHSRLGYGDSQGKKGPNAIKEAIGDALRNAAMRFGAALDLWAKSDLREAQTEHPKTAEDDGYVSGRPSPSRQESPSVAAASGGDQEDPLPRLVQQYQNCWDNRLALVQVRIDGKQSEVSDRSVQGPPPGNEWTTFDALLESRINELQAAQGGDTERNVA</sequence>
<evidence type="ECO:0000256" key="1">
    <source>
        <dbReference type="SAM" id="MobiDB-lite"/>
    </source>
</evidence>
<feature type="compositionally biased region" description="Polar residues" evidence="1">
    <location>
        <begin position="8"/>
        <end position="22"/>
    </location>
</feature>
<feature type="region of interest" description="Disordered" evidence="1">
    <location>
        <begin position="241"/>
        <end position="260"/>
    </location>
</feature>
<comment type="caution">
    <text evidence="2">The sequence shown here is derived from an EMBL/GenBank/DDBJ whole genome shotgun (WGS) entry which is preliminary data.</text>
</comment>
<feature type="region of interest" description="Disordered" evidence="1">
    <location>
        <begin position="176"/>
        <end position="216"/>
    </location>
</feature>
<dbReference type="EMBL" id="JBIAWJ010000031">
    <property type="protein sequence ID" value="MFF4527042.1"/>
    <property type="molecule type" value="Genomic_DNA"/>
</dbReference>
<dbReference type="Proteomes" id="UP001602058">
    <property type="component" value="Unassembled WGS sequence"/>
</dbReference>
<protein>
    <recommendedName>
        <fullName evidence="4">DNA repair protein Rad52</fullName>
    </recommendedName>
</protein>
<feature type="region of interest" description="Disordered" evidence="1">
    <location>
        <begin position="1"/>
        <end position="22"/>
    </location>
</feature>
<feature type="compositionally biased region" description="Basic and acidic residues" evidence="1">
    <location>
        <begin position="176"/>
        <end position="185"/>
    </location>
</feature>
<dbReference type="RefSeq" id="WP_387892529.1">
    <property type="nucleotide sequence ID" value="NZ_JBIAWJ010000031.1"/>
</dbReference>
<name>A0ABW6UV74_9ACTN</name>
<evidence type="ECO:0000313" key="2">
    <source>
        <dbReference type="EMBL" id="MFF4527042.1"/>
    </source>
</evidence>
<evidence type="ECO:0008006" key="4">
    <source>
        <dbReference type="Google" id="ProtNLM"/>
    </source>
</evidence>
<gene>
    <name evidence="2" type="ORF">ACFY1D_37355</name>
</gene>
<proteinExistence type="predicted"/>
<evidence type="ECO:0000313" key="3">
    <source>
        <dbReference type="Proteomes" id="UP001602058"/>
    </source>
</evidence>